<evidence type="ECO:0000256" key="9">
    <source>
        <dbReference type="ARBA" id="ARBA00023268"/>
    </source>
</evidence>
<dbReference type="InterPro" id="IPR012904">
    <property type="entry name" value="OGG_N"/>
</dbReference>
<evidence type="ECO:0000256" key="6">
    <source>
        <dbReference type="ARBA" id="ARBA00023204"/>
    </source>
</evidence>
<dbReference type="GO" id="GO:0006285">
    <property type="term" value="P:base-excision repair, AP site formation"/>
    <property type="evidence" value="ECO:0007669"/>
    <property type="project" value="TreeGrafter"/>
</dbReference>
<dbReference type="GO" id="GO:0005634">
    <property type="term" value="C:nucleus"/>
    <property type="evidence" value="ECO:0007669"/>
    <property type="project" value="UniProtKB-SubCell"/>
</dbReference>
<organism evidence="14 15">
    <name type="scientific">Neurospora tetraspora</name>
    <dbReference type="NCBI Taxonomy" id="94610"/>
    <lineage>
        <taxon>Eukaryota</taxon>
        <taxon>Fungi</taxon>
        <taxon>Dikarya</taxon>
        <taxon>Ascomycota</taxon>
        <taxon>Pezizomycotina</taxon>
        <taxon>Sordariomycetes</taxon>
        <taxon>Sordariomycetidae</taxon>
        <taxon>Sordariales</taxon>
        <taxon>Sordariaceae</taxon>
        <taxon>Neurospora</taxon>
    </lineage>
</organism>
<evidence type="ECO:0000256" key="10">
    <source>
        <dbReference type="ARBA" id="ARBA00023295"/>
    </source>
</evidence>
<evidence type="ECO:0000313" key="15">
    <source>
        <dbReference type="Proteomes" id="UP001278500"/>
    </source>
</evidence>
<dbReference type="RefSeq" id="XP_062687270.1">
    <property type="nucleotide sequence ID" value="XM_062831172.1"/>
</dbReference>
<comment type="similarity">
    <text evidence="2">Belongs to the type-1 OGG1 family.</text>
</comment>
<dbReference type="PANTHER" id="PTHR10242">
    <property type="entry name" value="8-OXOGUANINE DNA GLYCOSYLASE"/>
    <property type="match status" value="1"/>
</dbReference>
<keyword evidence="6" id="KW-0234">DNA repair</keyword>
<dbReference type="PANTHER" id="PTHR10242:SF2">
    <property type="entry name" value="N-GLYCOSYLASE_DNA LYASE"/>
    <property type="match status" value="1"/>
</dbReference>
<dbReference type="Pfam" id="PF07934">
    <property type="entry name" value="OGG_N"/>
    <property type="match status" value="1"/>
</dbReference>
<dbReference type="Pfam" id="PF00730">
    <property type="entry name" value="HhH-GPD"/>
    <property type="match status" value="1"/>
</dbReference>
<evidence type="ECO:0000256" key="4">
    <source>
        <dbReference type="ARBA" id="ARBA00022763"/>
    </source>
</evidence>
<dbReference type="EC" id="4.2.99.18" evidence="3"/>
<dbReference type="Gene3D" id="3.30.310.40">
    <property type="match status" value="1"/>
</dbReference>
<keyword evidence="8" id="KW-0539">Nucleus</keyword>
<evidence type="ECO:0000259" key="13">
    <source>
        <dbReference type="SMART" id="SM00478"/>
    </source>
</evidence>
<comment type="caution">
    <text evidence="14">The sequence shown here is derived from an EMBL/GenBank/DDBJ whole genome shotgun (WGS) entry which is preliminary data.</text>
</comment>
<dbReference type="InterPro" id="IPR052054">
    <property type="entry name" value="Oxidative_DNA_repair_enzyme"/>
</dbReference>
<dbReference type="InterPro" id="IPR011257">
    <property type="entry name" value="DNA_glycosylase"/>
</dbReference>
<comment type="subcellular location">
    <subcellularLocation>
        <location evidence="1">Nucleus</location>
    </subcellularLocation>
</comment>
<dbReference type="GO" id="GO:0140078">
    <property type="term" value="F:class I DNA-(apurinic or apyrimidinic site) endonuclease activity"/>
    <property type="evidence" value="ECO:0007669"/>
    <property type="project" value="UniProtKB-EC"/>
</dbReference>
<evidence type="ECO:0000313" key="14">
    <source>
        <dbReference type="EMBL" id="KAK3355892.1"/>
    </source>
</evidence>
<dbReference type="Gene3D" id="1.10.1670.10">
    <property type="entry name" value="Helix-hairpin-Helix base-excision DNA repair enzymes (C-terminal)"/>
    <property type="match status" value="1"/>
</dbReference>
<dbReference type="InterPro" id="IPR023170">
    <property type="entry name" value="HhH_base_excis_C"/>
</dbReference>
<evidence type="ECO:0000256" key="8">
    <source>
        <dbReference type="ARBA" id="ARBA00023242"/>
    </source>
</evidence>
<keyword evidence="5" id="KW-0378">Hydrolase</keyword>
<keyword evidence="9" id="KW-0511">Multifunctional enzyme</keyword>
<dbReference type="InterPro" id="IPR003265">
    <property type="entry name" value="HhH-GPD_domain"/>
</dbReference>
<protein>
    <recommendedName>
        <fullName evidence="3">DNA-(apurinic or apyrimidinic site) lyase</fullName>
        <ecNumber evidence="3">4.2.99.18</ecNumber>
    </recommendedName>
</protein>
<dbReference type="SMART" id="SM00478">
    <property type="entry name" value="ENDO3c"/>
    <property type="match status" value="1"/>
</dbReference>
<keyword evidence="10" id="KW-0326">Glycosidase</keyword>
<evidence type="ECO:0000256" key="2">
    <source>
        <dbReference type="ARBA" id="ARBA00010679"/>
    </source>
</evidence>
<evidence type="ECO:0000256" key="12">
    <source>
        <dbReference type="SAM" id="MobiDB-lite"/>
    </source>
</evidence>
<dbReference type="Proteomes" id="UP001278500">
    <property type="component" value="Unassembled WGS sequence"/>
</dbReference>
<evidence type="ECO:0000256" key="11">
    <source>
        <dbReference type="ARBA" id="ARBA00044632"/>
    </source>
</evidence>
<keyword evidence="7" id="KW-0456">Lyase</keyword>
<dbReference type="EMBL" id="JAUEPP010000001">
    <property type="protein sequence ID" value="KAK3355892.1"/>
    <property type="molecule type" value="Genomic_DNA"/>
</dbReference>
<feature type="domain" description="HhH-GPD" evidence="13">
    <location>
        <begin position="137"/>
        <end position="353"/>
    </location>
</feature>
<evidence type="ECO:0000256" key="7">
    <source>
        <dbReference type="ARBA" id="ARBA00023239"/>
    </source>
</evidence>
<dbReference type="GO" id="GO:0006289">
    <property type="term" value="P:nucleotide-excision repair"/>
    <property type="evidence" value="ECO:0007669"/>
    <property type="project" value="InterPro"/>
</dbReference>
<name>A0AAE0JQF8_9PEZI</name>
<dbReference type="GO" id="GO:0003684">
    <property type="term" value="F:damaged DNA binding"/>
    <property type="evidence" value="ECO:0007669"/>
    <property type="project" value="InterPro"/>
</dbReference>
<gene>
    <name evidence="14" type="ORF">B0H65DRAFT_62213</name>
</gene>
<dbReference type="GeneID" id="87868326"/>
<dbReference type="SUPFAM" id="SSF48150">
    <property type="entry name" value="DNA-glycosylase"/>
    <property type="match status" value="1"/>
</dbReference>
<reference evidence="14" key="2">
    <citation type="submission" date="2023-06" db="EMBL/GenBank/DDBJ databases">
        <authorList>
            <consortium name="Lawrence Berkeley National Laboratory"/>
            <person name="Haridas S."/>
            <person name="Hensen N."/>
            <person name="Bonometti L."/>
            <person name="Westerberg I."/>
            <person name="Brannstrom I.O."/>
            <person name="Guillou S."/>
            <person name="Cros-Aarteil S."/>
            <person name="Calhoun S."/>
            <person name="Kuo A."/>
            <person name="Mondo S."/>
            <person name="Pangilinan J."/>
            <person name="Riley R."/>
            <person name="Labutti K."/>
            <person name="Andreopoulos B."/>
            <person name="Lipzen A."/>
            <person name="Chen C."/>
            <person name="Yanf M."/>
            <person name="Daum C."/>
            <person name="Ng V."/>
            <person name="Clum A."/>
            <person name="Steindorff A."/>
            <person name="Ohm R."/>
            <person name="Martin F."/>
            <person name="Silar P."/>
            <person name="Natvig D."/>
            <person name="Lalanne C."/>
            <person name="Gautier V."/>
            <person name="Ament-Velasquez S.L."/>
            <person name="Kruys A."/>
            <person name="Hutchinson M.I."/>
            <person name="Powell A.J."/>
            <person name="Barry K."/>
            <person name="Miller A.N."/>
            <person name="Grigoriev I.V."/>
            <person name="Debuchy R."/>
            <person name="Gladieux P."/>
            <person name="Thoren M.H."/>
            <person name="Johannesson H."/>
        </authorList>
    </citation>
    <scope>NUCLEOTIDE SEQUENCE</scope>
    <source>
        <strain evidence="14">CBS 560.94</strain>
    </source>
</reference>
<evidence type="ECO:0000256" key="3">
    <source>
        <dbReference type="ARBA" id="ARBA00012720"/>
    </source>
</evidence>
<dbReference type="GO" id="GO:0034039">
    <property type="term" value="F:8-oxo-7,8-dihydroguanine DNA N-glycosylase activity"/>
    <property type="evidence" value="ECO:0007669"/>
    <property type="project" value="TreeGrafter"/>
</dbReference>
<accession>A0AAE0JQF8</accession>
<reference evidence="14" key="1">
    <citation type="journal article" date="2023" name="Mol. Phylogenet. Evol.">
        <title>Genome-scale phylogeny and comparative genomics of the fungal order Sordariales.</title>
        <authorList>
            <person name="Hensen N."/>
            <person name="Bonometti L."/>
            <person name="Westerberg I."/>
            <person name="Brannstrom I.O."/>
            <person name="Guillou S."/>
            <person name="Cros-Aarteil S."/>
            <person name="Calhoun S."/>
            <person name="Haridas S."/>
            <person name="Kuo A."/>
            <person name="Mondo S."/>
            <person name="Pangilinan J."/>
            <person name="Riley R."/>
            <person name="LaButti K."/>
            <person name="Andreopoulos B."/>
            <person name="Lipzen A."/>
            <person name="Chen C."/>
            <person name="Yan M."/>
            <person name="Daum C."/>
            <person name="Ng V."/>
            <person name="Clum A."/>
            <person name="Steindorff A."/>
            <person name="Ohm R.A."/>
            <person name="Martin F."/>
            <person name="Silar P."/>
            <person name="Natvig D.O."/>
            <person name="Lalanne C."/>
            <person name="Gautier V."/>
            <person name="Ament-Velasquez S.L."/>
            <person name="Kruys A."/>
            <person name="Hutchinson M.I."/>
            <person name="Powell A.J."/>
            <person name="Barry K."/>
            <person name="Miller A.N."/>
            <person name="Grigoriev I.V."/>
            <person name="Debuchy R."/>
            <person name="Gladieux P."/>
            <person name="Hiltunen Thoren M."/>
            <person name="Johannesson H."/>
        </authorList>
    </citation>
    <scope>NUCLEOTIDE SEQUENCE</scope>
    <source>
        <strain evidence="14">CBS 560.94</strain>
    </source>
</reference>
<feature type="region of interest" description="Disordered" evidence="12">
    <location>
        <begin position="437"/>
        <end position="458"/>
    </location>
</feature>
<evidence type="ECO:0000256" key="5">
    <source>
        <dbReference type="ARBA" id="ARBA00022801"/>
    </source>
</evidence>
<keyword evidence="4" id="KW-0227">DNA damage</keyword>
<keyword evidence="15" id="KW-1185">Reference proteome</keyword>
<dbReference type="CDD" id="cd00056">
    <property type="entry name" value="ENDO3c"/>
    <property type="match status" value="1"/>
</dbReference>
<dbReference type="FunFam" id="3.30.310.40:FF:000001">
    <property type="entry name" value="N-glycosylase/DNA lyase isoform X2"/>
    <property type="match status" value="1"/>
</dbReference>
<dbReference type="FunFam" id="1.10.1670.10:FF:000005">
    <property type="entry name" value="N-glycosylase/DNA lyase OGG1"/>
    <property type="match status" value="1"/>
</dbReference>
<dbReference type="SUPFAM" id="SSF55945">
    <property type="entry name" value="TATA-box binding protein-like"/>
    <property type="match status" value="1"/>
</dbReference>
<sequence>MAAQKVTEWRKLPISLTELCIETTLRCGQSFRWRKINEQWHCVLKGRLISLKQDPTHLHYKVTWPTCTATPKHEHPQDSEDDTSTLLLNYFALSHSLTTLYAQWSLSDANFARRAPAFTGIRILNQDAWETLISFICSSNNNISRISQMVLKLCTHYGPYIGTVEGEAFHDFPGPEALAGEGVETHLRELGFGYRAKYIAETAGCVAQVYGEKWLLRLRNPGVPALGAATKEAVGGGGAEVKKEEEEKGQKENHIVDSKVDLDDDSPTYKKAHEALLTLPGVGPKVSDCVCLMGLGWGESVPIDTHVWQIAQRDYNFGGKGGAKTKTLNKAMYEAVGDHFRKIWGPQAGWAQSVLFTANLKSFSEQAAGAKKGAVKVEEESQEEMVTSAEAVTKPGKRKGVVVKVEESEEMVATTSAAKSRKRKTVAAEVIPKAEPEANVQTTTTRTLRSSKRIKSQV</sequence>
<dbReference type="AlphaFoldDB" id="A0AAE0JQF8"/>
<feature type="compositionally biased region" description="Basic residues" evidence="12">
    <location>
        <begin position="449"/>
        <end position="458"/>
    </location>
</feature>
<proteinExistence type="inferred from homology"/>
<dbReference type="Gene3D" id="1.10.340.30">
    <property type="entry name" value="Hypothetical protein, domain 2"/>
    <property type="match status" value="1"/>
</dbReference>
<evidence type="ECO:0000256" key="1">
    <source>
        <dbReference type="ARBA" id="ARBA00004123"/>
    </source>
</evidence>
<comment type="catalytic activity">
    <reaction evidence="11">
        <text>2'-deoxyribonucleotide-(2'-deoxyribose 5'-phosphate)-2'-deoxyribonucleotide-DNA = a 3'-end 2'-deoxyribonucleotide-(2,3-dehydro-2,3-deoxyribose 5'-phosphate)-DNA + a 5'-end 5'-phospho-2'-deoxyribonucleoside-DNA + H(+)</text>
        <dbReference type="Rhea" id="RHEA:66592"/>
        <dbReference type="Rhea" id="RHEA-COMP:13180"/>
        <dbReference type="Rhea" id="RHEA-COMP:16897"/>
        <dbReference type="Rhea" id="RHEA-COMP:17067"/>
        <dbReference type="ChEBI" id="CHEBI:15378"/>
        <dbReference type="ChEBI" id="CHEBI:136412"/>
        <dbReference type="ChEBI" id="CHEBI:157695"/>
        <dbReference type="ChEBI" id="CHEBI:167181"/>
        <dbReference type="EC" id="4.2.99.18"/>
    </reaction>
</comment>